<dbReference type="InterPro" id="IPR021727">
    <property type="entry name" value="DUF3299"/>
</dbReference>
<proteinExistence type="predicted"/>
<accession>A0A4P6ULS7</accession>
<dbReference type="Gene3D" id="2.40.50.870">
    <property type="entry name" value="Protein of unknown function (DUF3299)"/>
    <property type="match status" value="1"/>
</dbReference>
<dbReference type="RefSeq" id="WP_131281773.1">
    <property type="nucleotide sequence ID" value="NZ_CP031395.1"/>
</dbReference>
<protein>
    <submittedName>
        <fullName evidence="1">DUF3299 domain-containing protein</fullName>
    </submittedName>
</protein>
<dbReference type="OrthoDB" id="9784998at2"/>
<dbReference type="Pfam" id="PF11736">
    <property type="entry name" value="DUF3299"/>
    <property type="match status" value="1"/>
</dbReference>
<dbReference type="AlphaFoldDB" id="A0A4P6ULS7"/>
<dbReference type="Proteomes" id="UP000292939">
    <property type="component" value="Chromosome"/>
</dbReference>
<reference evidence="1 2" key="1">
    <citation type="submission" date="2018-07" db="EMBL/GenBank/DDBJ databases">
        <title>Exploring interactions and the metabolic potential of the ultra-small soil bacteria Hylemonella gracilis.</title>
        <authorList>
            <person name="Tyc O."/>
            <person name="Kulkarni P."/>
            <person name="Gawehns F."/>
            <person name="Hundscheid M."/>
            <person name="Zweers H."/>
            <person name="Garbeva P."/>
        </authorList>
    </citation>
    <scope>NUCLEOTIDE SEQUENCE [LARGE SCALE GENOMIC DNA]</scope>
    <source>
        <strain evidence="1 2">NS1</strain>
    </source>
</reference>
<gene>
    <name evidence="1" type="ORF">DW355_16615</name>
</gene>
<evidence type="ECO:0000313" key="1">
    <source>
        <dbReference type="EMBL" id="QBK06123.1"/>
    </source>
</evidence>
<evidence type="ECO:0000313" key="2">
    <source>
        <dbReference type="Proteomes" id="UP000292939"/>
    </source>
</evidence>
<dbReference type="EMBL" id="CP031395">
    <property type="protein sequence ID" value="QBK06123.1"/>
    <property type="molecule type" value="Genomic_DNA"/>
</dbReference>
<name>A0A4P6ULS7_9BURK</name>
<sequence length="186" mass="20322">MFHPASSTVSRGLLRGLVVTLLGLGALVHGARSADYAELKWEELVPEDWNPANSFRDLQHLAGLPDSDDRVQALYDRMRKVWDEAPTVPTLKGKTVKIPGFIVPLERNADGLREFLLVPYFGACIHSPPPPANQIIHVRSKTPLKGFESMSAVWVSGTLGLERTGSDMGASGYSLQAARVVKYTGK</sequence>
<organism evidence="1 2">
    <name type="scientific">Hylemonella gracilis</name>
    <dbReference type="NCBI Taxonomy" id="80880"/>
    <lineage>
        <taxon>Bacteria</taxon>
        <taxon>Pseudomonadati</taxon>
        <taxon>Pseudomonadota</taxon>
        <taxon>Betaproteobacteria</taxon>
        <taxon>Burkholderiales</taxon>
        <taxon>Comamonadaceae</taxon>
        <taxon>Hylemonella</taxon>
    </lineage>
</organism>
<dbReference type="KEGG" id="hgr:DW355_16615"/>